<dbReference type="PANTHER" id="PTHR10357">
    <property type="entry name" value="ALPHA-AMYLASE FAMILY MEMBER"/>
    <property type="match status" value="1"/>
</dbReference>
<dbReference type="InterPro" id="IPR017853">
    <property type="entry name" value="GH"/>
</dbReference>
<evidence type="ECO:0000313" key="4">
    <source>
        <dbReference type="EMBL" id="CAG9129157.1"/>
    </source>
</evidence>
<keyword evidence="2" id="KW-0472">Membrane</keyword>
<dbReference type="PANTHER" id="PTHR10357:SF225">
    <property type="entry name" value="MALTASE 1-LIKE PROTEIN"/>
    <property type="match status" value="1"/>
</dbReference>
<organism evidence="4 5">
    <name type="scientific">Plutella xylostella</name>
    <name type="common">Diamondback moth</name>
    <name type="synonym">Plutella maculipennis</name>
    <dbReference type="NCBI Taxonomy" id="51655"/>
    <lineage>
        <taxon>Eukaryota</taxon>
        <taxon>Metazoa</taxon>
        <taxon>Ecdysozoa</taxon>
        <taxon>Arthropoda</taxon>
        <taxon>Hexapoda</taxon>
        <taxon>Insecta</taxon>
        <taxon>Pterygota</taxon>
        <taxon>Neoptera</taxon>
        <taxon>Endopterygota</taxon>
        <taxon>Lepidoptera</taxon>
        <taxon>Glossata</taxon>
        <taxon>Ditrysia</taxon>
        <taxon>Yponomeutoidea</taxon>
        <taxon>Plutellidae</taxon>
        <taxon>Plutella</taxon>
    </lineage>
</organism>
<feature type="domain" description="Glycosyl hydrolase family 13 catalytic" evidence="3">
    <location>
        <begin position="193"/>
        <end position="528"/>
    </location>
</feature>
<feature type="transmembrane region" description="Helical" evidence="2">
    <location>
        <begin position="152"/>
        <end position="173"/>
    </location>
</feature>
<keyword evidence="2" id="KW-0812">Transmembrane</keyword>
<evidence type="ECO:0000313" key="5">
    <source>
        <dbReference type="Proteomes" id="UP000653454"/>
    </source>
</evidence>
<evidence type="ECO:0000259" key="3">
    <source>
        <dbReference type="SMART" id="SM00642"/>
    </source>
</evidence>
<dbReference type="GO" id="GO:0005975">
    <property type="term" value="P:carbohydrate metabolic process"/>
    <property type="evidence" value="ECO:0007669"/>
    <property type="project" value="InterPro"/>
</dbReference>
<evidence type="ECO:0000256" key="2">
    <source>
        <dbReference type="SAM" id="Phobius"/>
    </source>
</evidence>
<keyword evidence="5" id="KW-1185">Reference proteome</keyword>
<dbReference type="InterPro" id="IPR006047">
    <property type="entry name" value="GH13_cat_dom"/>
</dbReference>
<dbReference type="AlphaFoldDB" id="A0A8S4FNW4"/>
<dbReference type="EMBL" id="CAJHNJ030000037">
    <property type="protein sequence ID" value="CAG9129157.1"/>
    <property type="molecule type" value="Genomic_DNA"/>
</dbReference>
<proteinExistence type="predicted"/>
<keyword evidence="2" id="KW-1133">Transmembrane helix</keyword>
<dbReference type="Gene3D" id="3.20.20.80">
    <property type="entry name" value="Glycosidases"/>
    <property type="match status" value="1"/>
</dbReference>
<protein>
    <submittedName>
        <fullName evidence="4">(diamondback moth) hypothetical protein</fullName>
    </submittedName>
</protein>
<reference evidence="4" key="1">
    <citation type="submission" date="2020-11" db="EMBL/GenBank/DDBJ databases">
        <authorList>
            <person name="Whiteford S."/>
        </authorList>
    </citation>
    <scope>NUCLEOTIDE SEQUENCE</scope>
</reference>
<comment type="caution">
    <text evidence="4">The sequence shown here is derived from an EMBL/GenBank/DDBJ whole genome shotgun (WGS) entry which is preliminary data.</text>
</comment>
<dbReference type="SUPFAM" id="SSF51445">
    <property type="entry name" value="(Trans)glycosidases"/>
    <property type="match status" value="1"/>
</dbReference>
<name>A0A8S4FNW4_PLUXY</name>
<accession>A0A8S4FNW4</accession>
<feature type="compositionally biased region" description="Low complexity" evidence="1">
    <location>
        <begin position="74"/>
        <end position="89"/>
    </location>
</feature>
<sequence length="627" mass="69697">MSELVPELEGPDNNNSGTDLETLDYLRGVKSSTCLLLPTTPSPTALDFQHPLSDQMTDAAFLTLNDETSDLKNGDTSAGDSSSSADSNSVVQDPVSAQLINNISMLEYQTLSKNGDHILNQVEDCKLNGNLNVGNRKLPGFINWNWAVIRKVLLWIVLSGLIACLGAIIAMIVTIPTSCNPDLPWYQGKVIYEIFPASFKDSNNDGIGDLKGIIKKLDYIEELGASAIRLNYIFEASNYPDHYYNTTSLIRIDRSIGTDKDFKNLVAAAHSRNMFVVIDIPVISIATPVFSRNLNVSHTILTSNGTVLDYFDPTSDAIAYWSKVQNVDGFYLKNLEKFVDDVNFGSTLQIWKQMIGAGKIFIASEAALQKAKGDSLHILLSRVDLIDVPLHLNNDITHVKNRIDEVLSGPLWSKPHYPWVLWNIGDIDSERIASKQMNNTLVLRVLQFSLPGTINMFYGDEIGLGGISAKDVEHDFHEHKHVHNVPPMMFPGIDDKENSGKVLSWNSKSSLDPNYHYLEIIKSLTKVRLNTPTIYLNGIFKEGNIFKNAEVRQTENDLVVVERWFPRRNTCVFVGNLGNSSITTDLSTMFYGGTVIAGTNTSLIGQVLYFEKITFLPNSGVILKLEK</sequence>
<dbReference type="SMART" id="SM00642">
    <property type="entry name" value="Aamy"/>
    <property type="match status" value="1"/>
</dbReference>
<gene>
    <name evidence="4" type="ORF">PLXY2_LOCUS9468</name>
</gene>
<evidence type="ECO:0000256" key="1">
    <source>
        <dbReference type="SAM" id="MobiDB-lite"/>
    </source>
</evidence>
<dbReference type="Proteomes" id="UP000653454">
    <property type="component" value="Unassembled WGS sequence"/>
</dbReference>
<feature type="region of interest" description="Disordered" evidence="1">
    <location>
        <begin position="71"/>
        <end position="90"/>
    </location>
</feature>
<dbReference type="Pfam" id="PF00128">
    <property type="entry name" value="Alpha-amylase"/>
    <property type="match status" value="1"/>
</dbReference>